<comment type="similarity">
    <text evidence="11">Belongs to the phosphatidylserine decarboxylase family. PSD-A subfamily.</text>
</comment>
<keyword evidence="12" id="KW-0812">Transmembrane</keyword>
<dbReference type="HAMAP" id="MF_00664">
    <property type="entry name" value="PS_decarb_PSD_A"/>
    <property type="match status" value="1"/>
</dbReference>
<dbReference type="PANTHER" id="PTHR35809">
    <property type="entry name" value="ARCHAETIDYLSERINE DECARBOXYLASE PROENZYME-RELATED"/>
    <property type="match status" value="1"/>
</dbReference>
<keyword evidence="6 11" id="KW-0865">Zymogen</keyword>
<feature type="chain" id="PRO_5025746578" description="Phosphatidylserine decarboxylase alpha chain" evidence="11">
    <location>
        <begin position="208"/>
        <end position="250"/>
    </location>
</feature>
<keyword evidence="1 11" id="KW-1003">Cell membrane</keyword>
<comment type="PTM">
    <text evidence="11">Is synthesized initially as an inactive proenzyme. Formation of the active enzyme involves a self-maturation process in which the active site pyruvoyl group is generated from an internal serine residue via an autocatalytic post-translational modification. Two non-identical subunits are generated from the proenzyme in this reaction, and the pyruvate is formed at the N-terminus of the alpha chain, which is derived from the carboxyl end of the proenzyme. The post-translation cleavage follows an unusual pathway, termed non-hydrolytic serinolysis, in which the side chain hydroxyl group of the serine supplies its oxygen atom to form the C-terminus of the beta chain, while the remainder of the serine residue undergoes an oxidative deamination to produce ammonia and the pyruvoyl prosthetic group on the alpha chain.</text>
</comment>
<evidence type="ECO:0000256" key="10">
    <source>
        <dbReference type="ARBA" id="ARBA00023317"/>
    </source>
</evidence>
<dbReference type="Pfam" id="PF02666">
    <property type="entry name" value="PS_Dcarbxylase"/>
    <property type="match status" value="1"/>
</dbReference>
<evidence type="ECO:0000256" key="12">
    <source>
        <dbReference type="SAM" id="Phobius"/>
    </source>
</evidence>
<keyword evidence="14" id="KW-1185">Reference proteome</keyword>
<keyword evidence="3 11" id="KW-0210">Decarboxylase</keyword>
<keyword evidence="5 11" id="KW-0472">Membrane</keyword>
<evidence type="ECO:0000256" key="2">
    <source>
        <dbReference type="ARBA" id="ARBA00022516"/>
    </source>
</evidence>
<dbReference type="GO" id="GO:0006646">
    <property type="term" value="P:phosphatidylethanolamine biosynthetic process"/>
    <property type="evidence" value="ECO:0007669"/>
    <property type="project" value="UniProtKB-UniRule"/>
</dbReference>
<dbReference type="NCBIfam" id="NF003678">
    <property type="entry name" value="PRK05305.1-2"/>
    <property type="match status" value="1"/>
</dbReference>
<comment type="function">
    <text evidence="11">Catalyzes the formation of phosphatidylethanolamine (PtdEtn) from phosphatidylserine (PtdSer).</text>
</comment>
<dbReference type="PANTHER" id="PTHR35809:SF1">
    <property type="entry name" value="ARCHAETIDYLSERINE DECARBOXYLASE PROENZYME-RELATED"/>
    <property type="match status" value="1"/>
</dbReference>
<dbReference type="KEGG" id="mpar:F7D14_16905"/>
<dbReference type="GO" id="GO:0004609">
    <property type="term" value="F:phosphatidylserine decarboxylase activity"/>
    <property type="evidence" value="ECO:0007669"/>
    <property type="project" value="UniProtKB-UniRule"/>
</dbReference>
<proteinExistence type="inferred from homology"/>
<feature type="chain" id="PRO_5025746577" description="Phosphatidylserine decarboxylase beta chain" evidence="11">
    <location>
        <begin position="1"/>
        <end position="207"/>
    </location>
</feature>
<dbReference type="NCBIfam" id="NF003677">
    <property type="entry name" value="PRK05305.1-1"/>
    <property type="match status" value="1"/>
</dbReference>
<feature type="transmembrane region" description="Helical" evidence="12">
    <location>
        <begin position="56"/>
        <end position="72"/>
    </location>
</feature>
<keyword evidence="7 11" id="KW-0594">Phospholipid biosynthesis</keyword>
<dbReference type="UniPathway" id="UPA00558">
    <property type="reaction ID" value="UER00616"/>
</dbReference>
<evidence type="ECO:0000256" key="3">
    <source>
        <dbReference type="ARBA" id="ARBA00022793"/>
    </source>
</evidence>
<evidence type="ECO:0000256" key="6">
    <source>
        <dbReference type="ARBA" id="ARBA00023145"/>
    </source>
</evidence>
<dbReference type="AlphaFoldDB" id="A0A6B8M8V5"/>
<evidence type="ECO:0000256" key="1">
    <source>
        <dbReference type="ARBA" id="ARBA00022475"/>
    </source>
</evidence>
<keyword evidence="10 11" id="KW-0670">Pyruvate</keyword>
<comment type="subunit">
    <text evidence="11">Heterodimer of a large membrane-associated beta subunit and a small pyruvoyl-containing alpha subunit.</text>
</comment>
<keyword evidence="12" id="KW-1133">Transmembrane helix</keyword>
<dbReference type="EMBL" id="CP044331">
    <property type="protein sequence ID" value="QGM98998.1"/>
    <property type="molecule type" value="Genomic_DNA"/>
</dbReference>
<feature type="modified residue" description="Pyruvic acid (Ser); by autocatalysis" evidence="11">
    <location>
        <position position="208"/>
    </location>
</feature>
<evidence type="ECO:0000256" key="4">
    <source>
        <dbReference type="ARBA" id="ARBA00023098"/>
    </source>
</evidence>
<reference evidence="13 14" key="1">
    <citation type="submission" date="2019-09" db="EMBL/GenBank/DDBJ databases">
        <title>Isolation and complete genome sequencing of Methylocystis species.</title>
        <authorList>
            <person name="Rumah B.L."/>
            <person name="Stead C.E."/>
            <person name="Stevens B.C."/>
            <person name="Minton N.P."/>
            <person name="Grosse-Honebrink A."/>
            <person name="Zhang Y."/>
        </authorList>
    </citation>
    <scope>NUCLEOTIDE SEQUENCE [LARGE SCALE GENOMIC DNA]</scope>
    <source>
        <strain evidence="13 14">BRCS2</strain>
    </source>
</reference>
<keyword evidence="2 11" id="KW-0444">Lipid biosynthesis</keyword>
<dbReference type="Proteomes" id="UP000422569">
    <property type="component" value="Chromosome"/>
</dbReference>
<keyword evidence="8 11" id="KW-0456">Lyase</keyword>
<keyword evidence="9 11" id="KW-1208">Phospholipid metabolism</keyword>
<evidence type="ECO:0000256" key="11">
    <source>
        <dbReference type="HAMAP-Rule" id="MF_00664"/>
    </source>
</evidence>
<sequence length="250" mass="26881">MAKRRPSAAQESRNGSLPMSVIDSVRKVLVPIHPEGYVFIAGFAVAAFVLDWISPTLGWIGFIATAWCVYFFRDPPRVTPLKDGLVVSPADGVICSIGFFLPPPELGMGAEPLQRISVFMSVFDVHVNRTPVTGRIAKIAYKPGLFVNADLDKASEDNERNGLVIETPRGRFGVVQIAGLVARRIVCFAKEGESLGVGERFGLIRFGSRVDVYMPSSARAMVAVGARAIAGETVLADLTADAPTLTFKTG</sequence>
<keyword evidence="4 11" id="KW-0443">Lipid metabolism</keyword>
<comment type="catalytic activity">
    <reaction evidence="11">
        <text>a 1,2-diacyl-sn-glycero-3-phospho-L-serine + H(+) = a 1,2-diacyl-sn-glycero-3-phosphoethanolamine + CO2</text>
        <dbReference type="Rhea" id="RHEA:20828"/>
        <dbReference type="ChEBI" id="CHEBI:15378"/>
        <dbReference type="ChEBI" id="CHEBI:16526"/>
        <dbReference type="ChEBI" id="CHEBI:57262"/>
        <dbReference type="ChEBI" id="CHEBI:64612"/>
        <dbReference type="EC" id="4.1.1.65"/>
    </reaction>
</comment>
<protein>
    <recommendedName>
        <fullName evidence="11">Phosphatidylserine decarboxylase proenzyme</fullName>
        <ecNumber evidence="11">4.1.1.65</ecNumber>
    </recommendedName>
    <component>
        <recommendedName>
            <fullName evidence="11">Phosphatidylserine decarboxylase alpha chain</fullName>
        </recommendedName>
    </component>
    <component>
        <recommendedName>
            <fullName evidence="11">Phosphatidylserine decarboxylase beta chain</fullName>
        </recommendedName>
    </component>
</protein>
<accession>A0A6B8M8V5</accession>
<dbReference type="InterPro" id="IPR033175">
    <property type="entry name" value="PSD-A"/>
</dbReference>
<dbReference type="EC" id="4.1.1.65" evidence="11"/>
<evidence type="ECO:0000256" key="8">
    <source>
        <dbReference type="ARBA" id="ARBA00023239"/>
    </source>
</evidence>
<dbReference type="RefSeq" id="WP_081495698.1">
    <property type="nucleotide sequence ID" value="NZ_CP044331.1"/>
</dbReference>
<evidence type="ECO:0000256" key="9">
    <source>
        <dbReference type="ARBA" id="ARBA00023264"/>
    </source>
</evidence>
<dbReference type="InterPro" id="IPR003817">
    <property type="entry name" value="PS_Dcarbxylase"/>
</dbReference>
<feature type="active site" description="Schiff-base intermediate with substrate; via pyruvic acid" evidence="11">
    <location>
        <position position="208"/>
    </location>
</feature>
<comment type="subcellular location">
    <subcellularLocation>
        <location evidence="11">Cell membrane</location>
        <topology evidence="11">Peripheral membrane protein</topology>
    </subcellularLocation>
</comment>
<evidence type="ECO:0000256" key="7">
    <source>
        <dbReference type="ARBA" id="ARBA00023209"/>
    </source>
</evidence>
<evidence type="ECO:0000256" key="5">
    <source>
        <dbReference type="ARBA" id="ARBA00023136"/>
    </source>
</evidence>
<evidence type="ECO:0000313" key="13">
    <source>
        <dbReference type="EMBL" id="QGM98998.1"/>
    </source>
</evidence>
<organism evidence="13 14">
    <name type="scientific">Methylocystis parvus</name>
    <dbReference type="NCBI Taxonomy" id="134"/>
    <lineage>
        <taxon>Bacteria</taxon>
        <taxon>Pseudomonadati</taxon>
        <taxon>Pseudomonadota</taxon>
        <taxon>Alphaproteobacteria</taxon>
        <taxon>Hyphomicrobiales</taxon>
        <taxon>Methylocystaceae</taxon>
        <taxon>Methylocystis</taxon>
    </lineage>
</organism>
<dbReference type="NCBIfam" id="NF003685">
    <property type="entry name" value="PRK05305.2-5"/>
    <property type="match status" value="1"/>
</dbReference>
<dbReference type="GO" id="GO:0005886">
    <property type="term" value="C:plasma membrane"/>
    <property type="evidence" value="ECO:0007669"/>
    <property type="project" value="UniProtKB-SubCell"/>
</dbReference>
<evidence type="ECO:0000313" key="14">
    <source>
        <dbReference type="Proteomes" id="UP000422569"/>
    </source>
</evidence>
<comment type="pathway">
    <text evidence="11">Phospholipid metabolism; phosphatidylethanolamine biosynthesis; phosphatidylethanolamine from CDP-diacylglycerol: step 2/2.</text>
</comment>
<name>A0A6B8M8V5_9HYPH</name>
<dbReference type="NCBIfam" id="NF003679">
    <property type="entry name" value="PRK05305.1-3"/>
    <property type="match status" value="1"/>
</dbReference>
<feature type="transmembrane region" description="Helical" evidence="12">
    <location>
        <begin position="28"/>
        <end position="50"/>
    </location>
</feature>
<gene>
    <name evidence="11" type="primary">psd</name>
    <name evidence="13" type="ORF">F7D14_16905</name>
</gene>
<feature type="site" description="Cleavage (non-hydrolytic); by autocatalysis" evidence="11">
    <location>
        <begin position="207"/>
        <end position="208"/>
    </location>
</feature>
<comment type="cofactor">
    <cofactor evidence="11">
        <name>pyruvate</name>
        <dbReference type="ChEBI" id="CHEBI:15361"/>
    </cofactor>
    <text evidence="11">Binds 1 pyruvoyl group covalently per subunit.</text>
</comment>